<dbReference type="Gene3D" id="6.10.140.1740">
    <property type="match status" value="1"/>
</dbReference>
<evidence type="ECO:0000256" key="7">
    <source>
        <dbReference type="ARBA" id="ARBA00023242"/>
    </source>
</evidence>
<dbReference type="AlphaFoldDB" id="A0A9Q0N8X8"/>
<evidence type="ECO:0000256" key="10">
    <source>
        <dbReference type="PROSITE-ProRule" id="PRU00146"/>
    </source>
</evidence>
<feature type="binding site" evidence="9">
    <location>
        <position position="253"/>
    </location>
    <ligand>
        <name>Zn(2+)</name>
        <dbReference type="ChEBI" id="CHEBI:29105"/>
        <label>1</label>
    </ligand>
</feature>
<dbReference type="CDD" id="cd15586">
    <property type="entry name" value="PHD_ING4_5"/>
    <property type="match status" value="1"/>
</dbReference>
<dbReference type="SMART" id="SM01408">
    <property type="entry name" value="ING"/>
    <property type="match status" value="1"/>
</dbReference>
<dbReference type="EMBL" id="WJQU01000001">
    <property type="protein sequence ID" value="KAJ6645809.1"/>
    <property type="molecule type" value="Genomic_DNA"/>
</dbReference>
<evidence type="ECO:0000256" key="2">
    <source>
        <dbReference type="ARBA" id="ARBA00010210"/>
    </source>
</evidence>
<keyword evidence="4 10" id="KW-0863">Zinc-finger</keyword>
<evidence type="ECO:0000313" key="14">
    <source>
        <dbReference type="EMBL" id="KAJ6645809.1"/>
    </source>
</evidence>
<dbReference type="InterPro" id="IPR011011">
    <property type="entry name" value="Znf_FYVE_PHD"/>
</dbReference>
<feature type="binding site" evidence="9">
    <location>
        <position position="269"/>
    </location>
    <ligand>
        <name>Zn(2+)</name>
        <dbReference type="ChEBI" id="CHEBI:29105"/>
        <label>2</label>
    </ligand>
</feature>
<dbReference type="InterPro" id="IPR019786">
    <property type="entry name" value="Zinc_finger_PHD-type_CS"/>
</dbReference>
<feature type="compositionally biased region" description="Basic and acidic residues" evidence="12">
    <location>
        <begin position="205"/>
        <end position="217"/>
    </location>
</feature>
<feature type="binding site" evidence="9">
    <location>
        <position position="264"/>
    </location>
    <ligand>
        <name>Zn(2+)</name>
        <dbReference type="ChEBI" id="CHEBI:29105"/>
        <label>2</label>
    </ligand>
</feature>
<evidence type="ECO:0000256" key="5">
    <source>
        <dbReference type="ARBA" id="ARBA00022833"/>
    </source>
</evidence>
<organism evidence="14 15">
    <name type="scientific">Pseudolycoriella hygida</name>
    <dbReference type="NCBI Taxonomy" id="35572"/>
    <lineage>
        <taxon>Eukaryota</taxon>
        <taxon>Metazoa</taxon>
        <taxon>Ecdysozoa</taxon>
        <taxon>Arthropoda</taxon>
        <taxon>Hexapoda</taxon>
        <taxon>Insecta</taxon>
        <taxon>Pterygota</taxon>
        <taxon>Neoptera</taxon>
        <taxon>Endopterygota</taxon>
        <taxon>Diptera</taxon>
        <taxon>Nematocera</taxon>
        <taxon>Sciaroidea</taxon>
        <taxon>Sciaridae</taxon>
        <taxon>Pseudolycoriella</taxon>
    </lineage>
</organism>
<evidence type="ECO:0000256" key="9">
    <source>
        <dbReference type="PIRSR" id="PIRSR628651-51"/>
    </source>
</evidence>
<feature type="binding site" evidence="9">
    <location>
        <position position="294"/>
    </location>
    <ligand>
        <name>Zn(2+)</name>
        <dbReference type="ChEBI" id="CHEBI:29105"/>
        <label>2</label>
    </ligand>
</feature>
<feature type="domain" description="PHD-type" evidence="13">
    <location>
        <begin position="248"/>
        <end position="297"/>
    </location>
</feature>
<evidence type="ECO:0000256" key="3">
    <source>
        <dbReference type="ARBA" id="ARBA00022723"/>
    </source>
</evidence>
<dbReference type="PANTHER" id="PTHR10333">
    <property type="entry name" value="INHIBITOR OF GROWTH PROTEIN"/>
    <property type="match status" value="1"/>
</dbReference>
<dbReference type="PROSITE" id="PS01359">
    <property type="entry name" value="ZF_PHD_1"/>
    <property type="match status" value="1"/>
</dbReference>
<comment type="subcellular location">
    <subcellularLocation>
        <location evidence="1 11">Nucleus</location>
    </subcellularLocation>
</comment>
<dbReference type="SMART" id="SM00249">
    <property type="entry name" value="PHD"/>
    <property type="match status" value="1"/>
</dbReference>
<dbReference type="GO" id="GO:0008270">
    <property type="term" value="F:zinc ion binding"/>
    <property type="evidence" value="ECO:0007669"/>
    <property type="project" value="UniProtKB-KW"/>
</dbReference>
<evidence type="ECO:0000256" key="4">
    <source>
        <dbReference type="ARBA" id="ARBA00022771"/>
    </source>
</evidence>
<evidence type="ECO:0000256" key="11">
    <source>
        <dbReference type="RuleBase" id="RU361213"/>
    </source>
</evidence>
<feature type="binding site" evidence="9">
    <location>
        <position position="291"/>
    </location>
    <ligand>
        <name>Zn(2+)</name>
        <dbReference type="ChEBI" id="CHEBI:29105"/>
        <label>2</label>
    </ligand>
</feature>
<dbReference type="InterPro" id="IPR028651">
    <property type="entry name" value="ING_fam"/>
</dbReference>
<dbReference type="CDD" id="cd16859">
    <property type="entry name" value="ING_ING4_5"/>
    <property type="match status" value="1"/>
</dbReference>
<dbReference type="GO" id="GO:0006325">
    <property type="term" value="P:chromatin organization"/>
    <property type="evidence" value="ECO:0007669"/>
    <property type="project" value="UniProtKB-KW"/>
</dbReference>
<feature type="compositionally biased region" description="Basic residues" evidence="12">
    <location>
        <begin position="163"/>
        <end position="181"/>
    </location>
</feature>
<evidence type="ECO:0000313" key="15">
    <source>
        <dbReference type="Proteomes" id="UP001151699"/>
    </source>
</evidence>
<sequence length="301" mass="34483">MSKTNYEWDDACGAEHAIKANDSETLDEDTHEQVSSLGIIHEKMEGLENLPNELQRNFKLLRDLDTRVQLFMKQIDEKANQFMETLINEPVPEEERQEKLKDIEDLFNMANEYSDAKVKLANQTYELVDEHIRRFDSGSAPFEDELQDKTLNARSKSEEIVGKKGRKKGKDVKTVTKKKRASSSEDDEQRGNTGTSQKTKQKQKVNQEKEGQKKSVDPEESLVNGAGGTPQRYVLDIPLDMPVDPNEPTYCFCDQVSYDEMVACDNLDCPIEWFHFACVGLVTKPKGKWFCSKCSQDRKKK</sequence>
<protein>
    <recommendedName>
        <fullName evidence="11">Inhibitor of growth protein</fullName>
    </recommendedName>
</protein>
<evidence type="ECO:0000256" key="6">
    <source>
        <dbReference type="ARBA" id="ARBA00022853"/>
    </source>
</evidence>
<feature type="binding site" evidence="9">
    <location>
        <position position="275"/>
    </location>
    <ligand>
        <name>Zn(2+)</name>
        <dbReference type="ChEBI" id="CHEBI:29105"/>
        <label>1</label>
    </ligand>
</feature>
<feature type="site" description="Histone H3K4me3 binding" evidence="8">
    <location>
        <position position="261"/>
    </location>
</feature>
<dbReference type="Gene3D" id="3.30.40.10">
    <property type="entry name" value="Zinc/RING finger domain, C3HC4 (zinc finger)"/>
    <property type="match status" value="1"/>
</dbReference>
<feature type="region of interest" description="Disordered" evidence="12">
    <location>
        <begin position="149"/>
        <end position="231"/>
    </location>
</feature>
<feature type="binding site" evidence="9">
    <location>
        <position position="278"/>
    </location>
    <ligand>
        <name>Zn(2+)</name>
        <dbReference type="ChEBI" id="CHEBI:29105"/>
        <label>1</label>
    </ligand>
</feature>
<dbReference type="PANTHER" id="PTHR10333:SF42">
    <property type="entry name" value="INHIBITOR OF GROWTH PROTEIN 5"/>
    <property type="match status" value="1"/>
</dbReference>
<name>A0A9Q0N8X8_9DIPT</name>
<dbReference type="FunFam" id="3.30.40.10:FF:000016">
    <property type="entry name" value="Inhibitor of growth protein"/>
    <property type="match status" value="1"/>
</dbReference>
<accession>A0A9Q0N8X8</accession>
<comment type="domain">
    <text evidence="11">The PHD-type zinc finger mediates the binding to H3K4me3.</text>
</comment>
<dbReference type="PROSITE" id="PS50016">
    <property type="entry name" value="ZF_PHD_2"/>
    <property type="match status" value="1"/>
</dbReference>
<comment type="similarity">
    <text evidence="2 11">Belongs to the ING family.</text>
</comment>
<dbReference type="Pfam" id="PF12998">
    <property type="entry name" value="ING"/>
    <property type="match status" value="1"/>
</dbReference>
<evidence type="ECO:0000259" key="13">
    <source>
        <dbReference type="PROSITE" id="PS50016"/>
    </source>
</evidence>
<comment type="subunit">
    <text evidence="11">Component of an histone acetyltransferase complex. Interacts with H3K4me3 and to a lesser extent with H3K4me2.</text>
</comment>
<dbReference type="GO" id="GO:0005634">
    <property type="term" value="C:nucleus"/>
    <property type="evidence" value="ECO:0007669"/>
    <property type="project" value="UniProtKB-SubCell"/>
</dbReference>
<dbReference type="SUPFAM" id="SSF57903">
    <property type="entry name" value="FYVE/PHD zinc finger"/>
    <property type="match status" value="1"/>
</dbReference>
<evidence type="ECO:0000256" key="1">
    <source>
        <dbReference type="ARBA" id="ARBA00004123"/>
    </source>
</evidence>
<feature type="site" description="Histone H3K4me3 binding" evidence="8">
    <location>
        <position position="265"/>
    </location>
</feature>
<keyword evidence="6 11" id="KW-0156">Chromatin regulator</keyword>
<dbReference type="OrthoDB" id="5411773at2759"/>
<dbReference type="InterPro" id="IPR001965">
    <property type="entry name" value="Znf_PHD"/>
</dbReference>
<proteinExistence type="inferred from homology"/>
<gene>
    <name evidence="14" type="primary">ING4_1</name>
    <name evidence="14" type="ORF">Bhyg_01018</name>
</gene>
<keyword evidence="5 9" id="KW-0862">Zinc</keyword>
<dbReference type="Proteomes" id="UP001151699">
    <property type="component" value="Chromosome A"/>
</dbReference>
<feature type="site" description="Histone H3K4me3 binding" evidence="8">
    <location>
        <position position="273"/>
    </location>
</feature>
<evidence type="ECO:0000256" key="12">
    <source>
        <dbReference type="SAM" id="MobiDB-lite"/>
    </source>
</evidence>
<comment type="caution">
    <text evidence="14">The sequence shown here is derived from an EMBL/GenBank/DDBJ whole genome shotgun (WGS) entry which is preliminary data.</text>
</comment>
<keyword evidence="15" id="KW-1185">Reference proteome</keyword>
<dbReference type="InterPro" id="IPR013083">
    <property type="entry name" value="Znf_RING/FYVE/PHD"/>
</dbReference>
<keyword evidence="3 9" id="KW-0479">Metal-binding</keyword>
<evidence type="ECO:0000256" key="8">
    <source>
        <dbReference type="PIRSR" id="PIRSR628651-50"/>
    </source>
</evidence>
<comment type="function">
    <text evidence="11">Component of an histone acetyltransferase complex.</text>
</comment>
<feature type="site" description="Histone H3K4me3 binding" evidence="8">
    <location>
        <position position="250"/>
    </location>
</feature>
<feature type="binding site" evidence="9">
    <location>
        <position position="251"/>
    </location>
    <ligand>
        <name>Zn(2+)</name>
        <dbReference type="ChEBI" id="CHEBI:29105"/>
        <label>1</label>
    </ligand>
</feature>
<dbReference type="GO" id="GO:0006355">
    <property type="term" value="P:regulation of DNA-templated transcription"/>
    <property type="evidence" value="ECO:0007669"/>
    <property type="project" value="TreeGrafter"/>
</dbReference>
<reference evidence="14" key="1">
    <citation type="submission" date="2022-07" db="EMBL/GenBank/DDBJ databases">
        <authorList>
            <person name="Trinca V."/>
            <person name="Uliana J.V.C."/>
            <person name="Torres T.T."/>
            <person name="Ward R.J."/>
            <person name="Monesi N."/>
        </authorList>
    </citation>
    <scope>NUCLEOTIDE SEQUENCE</scope>
    <source>
        <strain evidence="14">HSMRA1968</strain>
        <tissue evidence="14">Whole embryos</tissue>
    </source>
</reference>
<dbReference type="InterPro" id="IPR019787">
    <property type="entry name" value="Znf_PHD-finger"/>
</dbReference>
<keyword evidence="7 11" id="KW-0539">Nucleus</keyword>
<dbReference type="InterPro" id="IPR024610">
    <property type="entry name" value="ING_N_histone-binding"/>
</dbReference>